<dbReference type="OrthoDB" id="9801834at2"/>
<dbReference type="Proteomes" id="UP000184387">
    <property type="component" value="Unassembled WGS sequence"/>
</dbReference>
<dbReference type="GO" id="GO:0030170">
    <property type="term" value="F:pyridoxal phosphate binding"/>
    <property type="evidence" value="ECO:0007669"/>
    <property type="project" value="InterPro"/>
</dbReference>
<dbReference type="InterPro" id="IPR015421">
    <property type="entry name" value="PyrdxlP-dep_Trfase_major"/>
</dbReference>
<dbReference type="Gene3D" id="3.40.640.10">
    <property type="entry name" value="Type I PLP-dependent aspartate aminotransferase-like (Major domain)"/>
    <property type="match status" value="1"/>
</dbReference>
<dbReference type="PANTHER" id="PTHR11986:SF58">
    <property type="entry name" value="LEUCINE_METHIONINE RACEMASE"/>
    <property type="match status" value="1"/>
</dbReference>
<accession>A0A1M6EFM7</accession>
<dbReference type="GO" id="GO:0042802">
    <property type="term" value="F:identical protein binding"/>
    <property type="evidence" value="ECO:0007669"/>
    <property type="project" value="TreeGrafter"/>
</dbReference>
<dbReference type="RefSeq" id="WP_086061936.1">
    <property type="nucleotide sequence ID" value="NZ_FQZF01000005.1"/>
</dbReference>
<dbReference type="EMBL" id="FQZF01000005">
    <property type="protein sequence ID" value="SHI84130.1"/>
    <property type="molecule type" value="Genomic_DNA"/>
</dbReference>
<comment type="similarity">
    <text evidence="2 6">Belongs to the class-III pyridoxal-phosphate-dependent aminotransferase family.</text>
</comment>
<proteinExistence type="inferred from homology"/>
<dbReference type="Pfam" id="PF00202">
    <property type="entry name" value="Aminotran_3"/>
    <property type="match status" value="1"/>
</dbReference>
<dbReference type="InterPro" id="IPR004632">
    <property type="entry name" value="4NH2But_aminotransferase_bac"/>
</dbReference>
<dbReference type="SUPFAM" id="SSF53383">
    <property type="entry name" value="PLP-dependent transferases"/>
    <property type="match status" value="1"/>
</dbReference>
<sequence length="449" mass="46972">MGTTISGETTAPIEEGPTNAALQARREAAVPRGLGISLPVFAAKAQGSEVTDVEGKRYIDFGGGIAVLNTGHLHPKVKAAVQAQLENFSHTCIQVTPYESYIRLAERLNAIAPVRGPAKTIFLTTGAEAVENAVKIARAHTGRPGVIAFSGAFHGRTLLGMALTGKVVPYKVGFGPMPADIYHLPFPVAYHGKEVADTLEAIETLFKSDIDPNRIAAFIIEPVQGEGGFYQAQPELMQGLRAIADKYGILLIADEVQTGFARTGKMFAMEHTGVKADLVTMAKSLAGGFPLSAVAGTAAIMDAPNVGGLGGTYGGSPLGCAAGNAVLDVIEEEGLIERANVIGDLLVQRIKELQASNTLTGIIGDIRQVGGMVAMELVADGDASKPDPDLTRALVARAAEKGLILLSCGVRANVIRFLCPLTTSDALVNEGMDKLAEALRECVAERAAH</sequence>
<evidence type="ECO:0000256" key="5">
    <source>
        <dbReference type="ARBA" id="ARBA00022898"/>
    </source>
</evidence>
<dbReference type="InterPro" id="IPR015422">
    <property type="entry name" value="PyrdxlP-dep_Trfase_small"/>
</dbReference>
<protein>
    <submittedName>
        <fullName evidence="7">4-aminobutyrate aminotransferase / (S)-3-amino-2-methylpropionate transaminase</fullName>
    </submittedName>
</protein>
<keyword evidence="5 6" id="KW-0663">Pyridoxal phosphate</keyword>
<dbReference type="CDD" id="cd00610">
    <property type="entry name" value="OAT_like"/>
    <property type="match status" value="1"/>
</dbReference>
<dbReference type="InterPro" id="IPR005814">
    <property type="entry name" value="Aminotrans_3"/>
</dbReference>
<keyword evidence="3 7" id="KW-0032">Aminotransferase</keyword>
<evidence type="ECO:0000256" key="4">
    <source>
        <dbReference type="ARBA" id="ARBA00022679"/>
    </source>
</evidence>
<dbReference type="Gene3D" id="3.90.1150.10">
    <property type="entry name" value="Aspartate Aminotransferase, domain 1"/>
    <property type="match status" value="1"/>
</dbReference>
<evidence type="ECO:0000256" key="2">
    <source>
        <dbReference type="ARBA" id="ARBA00008954"/>
    </source>
</evidence>
<keyword evidence="8" id="KW-1185">Reference proteome</keyword>
<dbReference type="GO" id="GO:0034386">
    <property type="term" value="F:4-aminobutyrate:2-oxoglutarate transaminase activity"/>
    <property type="evidence" value="ECO:0007669"/>
    <property type="project" value="InterPro"/>
</dbReference>
<dbReference type="PIRSF" id="PIRSF000521">
    <property type="entry name" value="Transaminase_4ab_Lys_Orn"/>
    <property type="match status" value="1"/>
</dbReference>
<dbReference type="InterPro" id="IPR015424">
    <property type="entry name" value="PyrdxlP-dep_Trfase"/>
</dbReference>
<evidence type="ECO:0000313" key="7">
    <source>
        <dbReference type="EMBL" id="SHI84130.1"/>
    </source>
</evidence>
<evidence type="ECO:0000313" key="8">
    <source>
        <dbReference type="Proteomes" id="UP000184387"/>
    </source>
</evidence>
<evidence type="ECO:0000256" key="1">
    <source>
        <dbReference type="ARBA" id="ARBA00001933"/>
    </source>
</evidence>
<organism evidence="7 8">
    <name type="scientific">Muricoccus roseus</name>
    <dbReference type="NCBI Taxonomy" id="198092"/>
    <lineage>
        <taxon>Bacteria</taxon>
        <taxon>Pseudomonadati</taxon>
        <taxon>Pseudomonadota</taxon>
        <taxon>Alphaproteobacteria</taxon>
        <taxon>Acetobacterales</taxon>
        <taxon>Roseomonadaceae</taxon>
        <taxon>Muricoccus</taxon>
    </lineage>
</organism>
<name>A0A1M6EFM7_9PROT</name>
<dbReference type="STRING" id="198092.SAMN02745194_01223"/>
<evidence type="ECO:0000256" key="3">
    <source>
        <dbReference type="ARBA" id="ARBA00022576"/>
    </source>
</evidence>
<gene>
    <name evidence="7" type="ORF">SAMN02745194_01223</name>
</gene>
<evidence type="ECO:0000256" key="6">
    <source>
        <dbReference type="RuleBase" id="RU003560"/>
    </source>
</evidence>
<comment type="cofactor">
    <cofactor evidence="1">
        <name>pyridoxal 5'-phosphate</name>
        <dbReference type="ChEBI" id="CHEBI:597326"/>
    </cofactor>
</comment>
<dbReference type="AlphaFoldDB" id="A0A1M6EFM7"/>
<dbReference type="InterPro" id="IPR050103">
    <property type="entry name" value="Class-III_PLP-dep_AT"/>
</dbReference>
<keyword evidence="4 7" id="KW-0808">Transferase</keyword>
<dbReference type="PROSITE" id="PS00600">
    <property type="entry name" value="AA_TRANSFER_CLASS_3"/>
    <property type="match status" value="1"/>
</dbReference>
<dbReference type="InterPro" id="IPR049704">
    <property type="entry name" value="Aminotrans_3_PPA_site"/>
</dbReference>
<dbReference type="NCBIfam" id="TIGR00700">
    <property type="entry name" value="GABAtrnsam"/>
    <property type="match status" value="1"/>
</dbReference>
<reference evidence="7 8" key="1">
    <citation type="submission" date="2016-11" db="EMBL/GenBank/DDBJ databases">
        <authorList>
            <person name="Jaros S."/>
            <person name="Januszkiewicz K."/>
            <person name="Wedrychowicz H."/>
        </authorList>
    </citation>
    <scope>NUCLEOTIDE SEQUENCE [LARGE SCALE GENOMIC DNA]</scope>
    <source>
        <strain evidence="7 8">DSM 14916</strain>
    </source>
</reference>
<dbReference type="FunFam" id="3.40.640.10:FF:000013">
    <property type="entry name" value="4-aminobutyrate aminotransferase"/>
    <property type="match status" value="1"/>
</dbReference>
<dbReference type="GO" id="GO:0009448">
    <property type="term" value="P:gamma-aminobutyric acid metabolic process"/>
    <property type="evidence" value="ECO:0007669"/>
    <property type="project" value="InterPro"/>
</dbReference>
<dbReference type="PANTHER" id="PTHR11986">
    <property type="entry name" value="AMINOTRANSFERASE CLASS III"/>
    <property type="match status" value="1"/>
</dbReference>